<dbReference type="Pfam" id="PF14567">
    <property type="entry name" value="SUKH_5"/>
    <property type="match status" value="1"/>
</dbReference>
<dbReference type="Proteomes" id="UP001175097">
    <property type="component" value="Unassembled WGS sequence"/>
</dbReference>
<organism evidence="2 3">
    <name type="scientific">Sporosarcina highlanderae</name>
    <dbReference type="NCBI Taxonomy" id="3035916"/>
    <lineage>
        <taxon>Bacteria</taxon>
        <taxon>Bacillati</taxon>
        <taxon>Bacillota</taxon>
        <taxon>Bacilli</taxon>
        <taxon>Bacillales</taxon>
        <taxon>Caryophanaceae</taxon>
        <taxon>Sporosarcina</taxon>
    </lineage>
</organism>
<sequence>MKVKEFIKEYKERYPNKEFSSERFGGRFAYGDRREVATEEMISAHEEKLGFRFPPSFKGFLMEFSNGIILLGWEPIGGVGPDVLPGQIGKVERIIPNIPNHVQVLDSDEYEFVESNRLISLTMCDQGDISNDHWVFICEENAIDYRLGYVAQSALKIVKVVESFEKWLEIFWEGNKDKEDEMMVSTFQILVPDHWEREKLVNLCFYDD</sequence>
<dbReference type="SMART" id="SM00860">
    <property type="entry name" value="SMI1_KNR4"/>
    <property type="match status" value="1"/>
</dbReference>
<dbReference type="Gene3D" id="3.40.1580.10">
    <property type="entry name" value="SMI1/KNR4-like"/>
    <property type="match status" value="1"/>
</dbReference>
<accession>A0ABT8JT12</accession>
<dbReference type="EMBL" id="JAROCC010000004">
    <property type="protein sequence ID" value="MDN4607289.1"/>
    <property type="molecule type" value="Genomic_DNA"/>
</dbReference>
<dbReference type="InterPro" id="IPR037883">
    <property type="entry name" value="Knr4/Smi1-like_sf"/>
</dbReference>
<dbReference type="InterPro" id="IPR018958">
    <property type="entry name" value="Knr4/Smi1-like_dom"/>
</dbReference>
<protein>
    <submittedName>
        <fullName evidence="2">SMI1/KNR4 family protein</fullName>
    </submittedName>
</protein>
<name>A0ABT8JT12_9BACL</name>
<evidence type="ECO:0000313" key="2">
    <source>
        <dbReference type="EMBL" id="MDN4607289.1"/>
    </source>
</evidence>
<comment type="caution">
    <text evidence="2">The sequence shown here is derived from an EMBL/GenBank/DDBJ whole genome shotgun (WGS) entry which is preliminary data.</text>
</comment>
<evidence type="ECO:0000259" key="1">
    <source>
        <dbReference type="SMART" id="SM00860"/>
    </source>
</evidence>
<keyword evidence="3" id="KW-1185">Reference proteome</keyword>
<dbReference type="RefSeq" id="WP_301242825.1">
    <property type="nucleotide sequence ID" value="NZ_JAROCC010000004.1"/>
</dbReference>
<reference evidence="2" key="1">
    <citation type="submission" date="2023-03" db="EMBL/GenBank/DDBJ databases">
        <title>MT1 and MT2 Draft Genomes of Novel Species.</title>
        <authorList>
            <person name="Venkateswaran K."/>
        </authorList>
    </citation>
    <scope>NUCLEOTIDE SEQUENCE</scope>
    <source>
        <strain evidence="2">F6_3S_P_2</strain>
    </source>
</reference>
<proteinExistence type="predicted"/>
<feature type="domain" description="Knr4/Smi1-like" evidence="1">
    <location>
        <begin position="36"/>
        <end position="170"/>
    </location>
</feature>
<dbReference type="SUPFAM" id="SSF160631">
    <property type="entry name" value="SMI1/KNR4-like"/>
    <property type="match status" value="1"/>
</dbReference>
<gene>
    <name evidence="2" type="ORF">P5G49_07300</name>
</gene>
<evidence type="ECO:0000313" key="3">
    <source>
        <dbReference type="Proteomes" id="UP001175097"/>
    </source>
</evidence>